<dbReference type="AlphaFoldDB" id="A0A4P8I9D7"/>
<keyword evidence="10" id="KW-1185">Reference proteome</keyword>
<keyword evidence="5" id="KW-0238">DNA-binding</keyword>
<dbReference type="GO" id="GO:0016020">
    <property type="term" value="C:membrane"/>
    <property type="evidence" value="ECO:0007669"/>
    <property type="project" value="InterPro"/>
</dbReference>
<keyword evidence="3" id="KW-0418">Kinase</keyword>
<evidence type="ECO:0000256" key="4">
    <source>
        <dbReference type="ARBA" id="ARBA00022840"/>
    </source>
</evidence>
<dbReference type="InterPro" id="IPR025943">
    <property type="entry name" value="Sigma_54_int_dom_ATP-bd_2"/>
</dbReference>
<dbReference type="InterPro" id="IPR033887">
    <property type="entry name" value="PTS_IIA_man"/>
</dbReference>
<dbReference type="InterPro" id="IPR011608">
    <property type="entry name" value="PRD"/>
</dbReference>
<dbReference type="PROSITE" id="PS00676">
    <property type="entry name" value="SIGMA54_INTERACT_2"/>
    <property type="match status" value="1"/>
</dbReference>
<accession>A0A4P8I9D7</accession>
<evidence type="ECO:0000256" key="2">
    <source>
        <dbReference type="ARBA" id="ARBA00022741"/>
    </source>
</evidence>
<name>A0A4P8I9D7_9FIRM</name>
<keyword evidence="1" id="KW-0808">Transferase</keyword>
<dbReference type="Gene3D" id="1.10.1790.10">
    <property type="entry name" value="PRD domain"/>
    <property type="match status" value="2"/>
</dbReference>
<dbReference type="Pfam" id="PF00158">
    <property type="entry name" value="Sigma54_activat"/>
    <property type="match status" value="1"/>
</dbReference>
<dbReference type="KEGG" id="arf:AR1Y2_0552"/>
<evidence type="ECO:0000256" key="3">
    <source>
        <dbReference type="ARBA" id="ARBA00022777"/>
    </source>
</evidence>
<dbReference type="GO" id="GO:0016301">
    <property type="term" value="F:kinase activity"/>
    <property type="evidence" value="ECO:0007669"/>
    <property type="project" value="UniProtKB-KW"/>
</dbReference>
<dbReference type="PROSITE" id="PS51096">
    <property type="entry name" value="PTS_EIIA_TYPE_4"/>
    <property type="match status" value="1"/>
</dbReference>
<dbReference type="SUPFAM" id="SSF63520">
    <property type="entry name" value="PTS-regulatory domain, PRD"/>
    <property type="match status" value="2"/>
</dbReference>
<organism evidence="9 10">
    <name type="scientific">Anaerostipes rhamnosivorans</name>
    <dbReference type="NCBI Taxonomy" id="1229621"/>
    <lineage>
        <taxon>Bacteria</taxon>
        <taxon>Bacillati</taxon>
        <taxon>Bacillota</taxon>
        <taxon>Clostridia</taxon>
        <taxon>Lachnospirales</taxon>
        <taxon>Lachnospiraceae</taxon>
        <taxon>Anaerostipes</taxon>
    </lineage>
</organism>
<dbReference type="Pfam" id="PF00874">
    <property type="entry name" value="PRD"/>
    <property type="match status" value="2"/>
</dbReference>
<dbReference type="RefSeq" id="WP_137327597.1">
    <property type="nucleotide sequence ID" value="NZ_CP040058.1"/>
</dbReference>
<dbReference type="SUPFAM" id="SSF52540">
    <property type="entry name" value="P-loop containing nucleoside triphosphate hydrolases"/>
    <property type="match status" value="1"/>
</dbReference>
<evidence type="ECO:0000313" key="9">
    <source>
        <dbReference type="EMBL" id="QCP34006.1"/>
    </source>
</evidence>
<dbReference type="InterPro" id="IPR027417">
    <property type="entry name" value="P-loop_NTPase"/>
</dbReference>
<feature type="domain" description="PTS EIIA type-4" evidence="7">
    <location>
        <begin position="549"/>
        <end position="682"/>
    </location>
</feature>
<sequence>MNRKEKIFQYLSNFGQVQTDSGKSPETDSGFLAAQLGLDRSNVSRDLNELEREGRVIKLQGRPVKFAASEFYREPVIQKQKKAEFQFMIGEKGSLKTQIEQGKSAVLYPPNGLHTLLAGPTGTGKTTFAEKLFQYAKAMKVMKDNAGFIVFNCAEYAQNQELILSQLFGHRKGAFTGADKDKPGLVEKADGGILFLDEIHRLPPYGQEMLFLLMDKGCYRRLGETEELRKASVLIIGATTENLNTTLLKTFLRRMPVVIHLPALEQRPLIERLRLIEEFFSAEQKKIGAPIQVYKDVVIALLLYACPGNIGQLSADIQLLCARAFLEYKVEQKDVVEINFEILPPYIQNGRLESPKRKSDLIEFLQYSEDYHMFIHDQEDNGGSGENLYIEISEKYEKFLDQGRSGGEISNLIEDDLEQYMNHLLKKYNLKKDHYEKKNLLKIIDAKVYYAVEDILQFAEIKLGRKMPERIKVGIAMHVNAMTERISKGMVLKEKELHDIVLNHPQEFQTAKVMLRLLEEELSIQVPKQEIGYFTMFLCAMDEETIYPKIAVIVMTHGESTASSMAEVANKLLNTDHCRAVDMPLDVPAEEALEKAVALAEEIDEGKGVLVLADMGSLLMFSEMIEKRTGIPVKSVPMVSTIMVIEAVRKAMLRGADLEKLAKELKQIGKVFDRQREGKQKIHTIIVTCFTGQGTALKLAEIIRDMIPAEKQGQFRIRCMDFEGSEAALKASETEELPSADAVVGTVDLKLPGVPFISVDRFVMGDGISQLNEIIQGGSEVLEAEPAQEPAMDEKLLAGTLDQLLYFLNPKKMAAQAMEALREAAKDLHVEIDKELTVRYVIHLCCMLERLIQEEVLPNKDTERLRREYGQMFRAIERSLSPLADCLHLKIPESETAYLVEMLLEEF</sequence>
<dbReference type="PANTHER" id="PTHR32071">
    <property type="entry name" value="TRANSCRIPTIONAL REGULATORY PROTEIN"/>
    <property type="match status" value="1"/>
</dbReference>
<dbReference type="InterPro" id="IPR036390">
    <property type="entry name" value="WH_DNA-bd_sf"/>
</dbReference>
<dbReference type="PANTHER" id="PTHR32071:SF38">
    <property type="entry name" value="PSP OPERON TRANSCRIPTIONAL ACTIVATOR"/>
    <property type="match status" value="1"/>
</dbReference>
<dbReference type="SMART" id="SM00382">
    <property type="entry name" value="AAA"/>
    <property type="match status" value="1"/>
</dbReference>
<dbReference type="EMBL" id="CP040058">
    <property type="protein sequence ID" value="QCP34006.1"/>
    <property type="molecule type" value="Genomic_DNA"/>
</dbReference>
<dbReference type="GO" id="GO:0003677">
    <property type="term" value="F:DNA binding"/>
    <property type="evidence" value="ECO:0007669"/>
    <property type="project" value="UniProtKB-KW"/>
</dbReference>
<dbReference type="CDD" id="cd00006">
    <property type="entry name" value="PTS_IIA_man"/>
    <property type="match status" value="1"/>
</dbReference>
<evidence type="ECO:0000256" key="5">
    <source>
        <dbReference type="ARBA" id="ARBA00023125"/>
    </source>
</evidence>
<dbReference type="InterPro" id="IPR004701">
    <property type="entry name" value="PTS_EIIA_man-typ"/>
</dbReference>
<gene>
    <name evidence="9" type="ORF">AR1Y2_0552</name>
</gene>
<dbReference type="Gene3D" id="3.40.50.510">
    <property type="entry name" value="Phosphotransferase system, mannose-type IIA component"/>
    <property type="match status" value="1"/>
</dbReference>
<dbReference type="InterPro" id="IPR002078">
    <property type="entry name" value="Sigma_54_int"/>
</dbReference>
<dbReference type="InterPro" id="IPR036634">
    <property type="entry name" value="PRD_sf"/>
</dbReference>
<feature type="domain" description="PRD" evidence="8">
    <location>
        <begin position="808"/>
        <end position="907"/>
    </location>
</feature>
<evidence type="ECO:0000259" key="7">
    <source>
        <dbReference type="PROSITE" id="PS51096"/>
    </source>
</evidence>
<keyword evidence="2" id="KW-0547">Nucleotide-binding</keyword>
<proteinExistence type="predicted"/>
<dbReference type="GO" id="GO:0006355">
    <property type="term" value="P:regulation of DNA-templated transcription"/>
    <property type="evidence" value="ECO:0007669"/>
    <property type="project" value="InterPro"/>
</dbReference>
<dbReference type="SUPFAM" id="SSF53062">
    <property type="entry name" value="PTS system fructose IIA component-like"/>
    <property type="match status" value="1"/>
</dbReference>
<evidence type="ECO:0000259" key="8">
    <source>
        <dbReference type="PROSITE" id="PS51372"/>
    </source>
</evidence>
<dbReference type="InterPro" id="IPR036662">
    <property type="entry name" value="PTS_EIIA_man-typ_sf"/>
</dbReference>
<feature type="domain" description="PRD" evidence="8">
    <location>
        <begin position="443"/>
        <end position="548"/>
    </location>
</feature>
<evidence type="ECO:0000313" key="10">
    <source>
        <dbReference type="Proteomes" id="UP000298653"/>
    </source>
</evidence>
<dbReference type="SUPFAM" id="SSF46785">
    <property type="entry name" value="Winged helix' DNA-binding domain"/>
    <property type="match status" value="1"/>
</dbReference>
<dbReference type="PROSITE" id="PS51372">
    <property type="entry name" value="PRD_2"/>
    <property type="match status" value="2"/>
</dbReference>
<feature type="domain" description="Sigma-54 factor interaction" evidence="6">
    <location>
        <begin position="88"/>
        <end position="322"/>
    </location>
</feature>
<evidence type="ECO:0000256" key="1">
    <source>
        <dbReference type="ARBA" id="ARBA00022679"/>
    </source>
</evidence>
<protein>
    <submittedName>
        <fullName evidence="9">NtrC family Transcriptional regulator, ATPase domain</fullName>
    </submittedName>
</protein>
<dbReference type="PROSITE" id="PS50045">
    <property type="entry name" value="SIGMA54_INTERACT_4"/>
    <property type="match status" value="1"/>
</dbReference>
<keyword evidence="4" id="KW-0067">ATP-binding</keyword>
<dbReference type="InterPro" id="IPR003593">
    <property type="entry name" value="AAA+_ATPase"/>
</dbReference>
<dbReference type="Proteomes" id="UP000298653">
    <property type="component" value="Chromosome"/>
</dbReference>
<dbReference type="OrthoDB" id="9765164at2"/>
<reference evidence="9 10" key="1">
    <citation type="submission" date="2019-05" db="EMBL/GenBank/DDBJ databases">
        <title>Complete genome sequencing of Anaerostipes rhamnosivorans.</title>
        <authorList>
            <person name="Bui T.P.N."/>
            <person name="de Vos W.M."/>
        </authorList>
    </citation>
    <scope>NUCLEOTIDE SEQUENCE [LARGE SCALE GENOMIC DNA]</scope>
    <source>
        <strain evidence="9 10">1y2</strain>
    </source>
</reference>
<dbReference type="Gene3D" id="3.40.50.300">
    <property type="entry name" value="P-loop containing nucleotide triphosphate hydrolases"/>
    <property type="match status" value="1"/>
</dbReference>
<dbReference type="GO" id="GO:0005524">
    <property type="term" value="F:ATP binding"/>
    <property type="evidence" value="ECO:0007669"/>
    <property type="project" value="UniProtKB-KW"/>
</dbReference>
<dbReference type="Pfam" id="PF03610">
    <property type="entry name" value="EIIA-man"/>
    <property type="match status" value="1"/>
</dbReference>
<evidence type="ECO:0000259" key="6">
    <source>
        <dbReference type="PROSITE" id="PS50045"/>
    </source>
</evidence>
<dbReference type="GO" id="GO:0009401">
    <property type="term" value="P:phosphoenolpyruvate-dependent sugar phosphotransferase system"/>
    <property type="evidence" value="ECO:0007669"/>
    <property type="project" value="InterPro"/>
</dbReference>
<dbReference type="CDD" id="cd00009">
    <property type="entry name" value="AAA"/>
    <property type="match status" value="1"/>
</dbReference>